<organism evidence="1">
    <name type="scientific">Ananas comosus var. bracteatus</name>
    <name type="common">red pineapple</name>
    <dbReference type="NCBI Taxonomy" id="296719"/>
    <lineage>
        <taxon>Eukaryota</taxon>
        <taxon>Viridiplantae</taxon>
        <taxon>Streptophyta</taxon>
        <taxon>Embryophyta</taxon>
        <taxon>Tracheophyta</taxon>
        <taxon>Spermatophyta</taxon>
        <taxon>Magnoliopsida</taxon>
        <taxon>Liliopsida</taxon>
        <taxon>Poales</taxon>
        <taxon>Bromeliaceae</taxon>
        <taxon>Bromelioideae</taxon>
        <taxon>Ananas</taxon>
    </lineage>
</organism>
<sequence length="103" mass="11284">MCCSVEHVVCDDNGGYCLGTIRAQTMCRLWSLGSYGQAQSTVCDNDPRLEARVETYGRGGTNGSGSMRELVVDWRTEGNDQRSKGSVILLAYLKSPSRALSMR</sequence>
<dbReference type="AlphaFoldDB" id="A0A6V7PEY9"/>
<reference evidence="1" key="1">
    <citation type="submission" date="2020-07" db="EMBL/GenBank/DDBJ databases">
        <authorList>
            <person name="Lin J."/>
        </authorList>
    </citation>
    <scope>NUCLEOTIDE SEQUENCE</scope>
</reference>
<dbReference type="EMBL" id="LR862147">
    <property type="protein sequence ID" value="CAD1829437.1"/>
    <property type="molecule type" value="Genomic_DNA"/>
</dbReference>
<evidence type="ECO:0000313" key="1">
    <source>
        <dbReference type="EMBL" id="CAD1829437.1"/>
    </source>
</evidence>
<proteinExistence type="predicted"/>
<accession>A0A6V7PEY9</accession>
<gene>
    <name evidence="1" type="ORF">CB5_LOCUS12648</name>
</gene>
<name>A0A6V7PEY9_ANACO</name>
<protein>
    <submittedName>
        <fullName evidence="1">Uncharacterized protein</fullName>
    </submittedName>
</protein>